<keyword evidence="2" id="KW-1185">Reference proteome</keyword>
<dbReference type="Proteomes" id="UP001497680">
    <property type="component" value="Unassembled WGS sequence"/>
</dbReference>
<reference evidence="1 2" key="1">
    <citation type="journal article" date="2022" name="New Phytol.">
        <title>Ecological generalism drives hyperdiversity of secondary metabolite gene clusters in xylarialean endophytes.</title>
        <authorList>
            <person name="Franco M.E.E."/>
            <person name="Wisecaver J.H."/>
            <person name="Arnold A.E."/>
            <person name="Ju Y.M."/>
            <person name="Slot J.C."/>
            <person name="Ahrendt S."/>
            <person name="Moore L.P."/>
            <person name="Eastman K.E."/>
            <person name="Scott K."/>
            <person name="Konkel Z."/>
            <person name="Mondo S.J."/>
            <person name="Kuo A."/>
            <person name="Hayes R.D."/>
            <person name="Haridas S."/>
            <person name="Andreopoulos B."/>
            <person name="Riley R."/>
            <person name="LaButti K."/>
            <person name="Pangilinan J."/>
            <person name="Lipzen A."/>
            <person name="Amirebrahimi M."/>
            <person name="Yan J."/>
            <person name="Adam C."/>
            <person name="Keymanesh K."/>
            <person name="Ng V."/>
            <person name="Louie K."/>
            <person name="Northen T."/>
            <person name="Drula E."/>
            <person name="Henrissat B."/>
            <person name="Hsieh H.M."/>
            <person name="Youens-Clark K."/>
            <person name="Lutzoni F."/>
            <person name="Miadlikowska J."/>
            <person name="Eastwood D.C."/>
            <person name="Hamelin R.C."/>
            <person name="Grigoriev I.V."/>
            <person name="U'Ren J.M."/>
        </authorList>
    </citation>
    <scope>NUCLEOTIDE SEQUENCE [LARGE SCALE GENOMIC DNA]</scope>
    <source>
        <strain evidence="1 2">ER1909</strain>
    </source>
</reference>
<name>A0ACC0D2B5_9PEZI</name>
<sequence>MYQYARLQASTAFRLLELLPGDDDATVSFCLHTKDLTVPPEYEAVSYAWGVVDRRVASICDKRQFMISPGLRDALIQMRYGNRTRLLWVDAICINQTNSVERGHQVSNMRSIYAKAKRVLVWLGKDVDGKGERAISALNEIATACLHQADPNGPTDLSELKSKQELWDSLPEKSLVGLRYDNADSWMSLTWLFSRPWLSRLWVIQEVHSNRDVQMLCGNTQVSWDVVALGASYIRRHSKIYLEWGFPESYYANAYYMRRRYWLDQVSLASLLNWGRSFDASDPLDRVYALIGMPSFARKQYPKPVDYSNPKVELYTDIAAWCITSTESLRVLYYSQHLEEAGEFPSWVPQWDRRARYEAIEDSLTKFRWHSAGDTKLHADIKPGSRVLRLTGIIFDVIQSQTPLGQTTWSPSQASWDHPVVEFSAKQKRRSTMYPTGESILDALSLTLAAGLDHRLRKASNNLSSFKADFAAYLSQLLRFLGCDYSFSEDVKGGGDWFNYETLVRRKCHNRSLLFTEKGYLGLGPDCQAGDVICLMLGSEVPFVLRPRNGYFQLVGDTYLHGIMEGEGMQCYRDGLLHETQFEIH</sequence>
<protein>
    <submittedName>
        <fullName evidence="1">Heterokaryon incompatibility protein-domain-containing protein</fullName>
    </submittedName>
</protein>
<evidence type="ECO:0000313" key="1">
    <source>
        <dbReference type="EMBL" id="KAI6086646.1"/>
    </source>
</evidence>
<comment type="caution">
    <text evidence="1">The sequence shown here is derived from an EMBL/GenBank/DDBJ whole genome shotgun (WGS) entry which is preliminary data.</text>
</comment>
<organism evidence="1 2">
    <name type="scientific">Hypoxylon rubiginosum</name>
    <dbReference type="NCBI Taxonomy" id="110542"/>
    <lineage>
        <taxon>Eukaryota</taxon>
        <taxon>Fungi</taxon>
        <taxon>Dikarya</taxon>
        <taxon>Ascomycota</taxon>
        <taxon>Pezizomycotina</taxon>
        <taxon>Sordariomycetes</taxon>
        <taxon>Xylariomycetidae</taxon>
        <taxon>Xylariales</taxon>
        <taxon>Hypoxylaceae</taxon>
        <taxon>Hypoxylon</taxon>
    </lineage>
</organism>
<gene>
    <name evidence="1" type="ORF">F4821DRAFT_237672</name>
</gene>
<dbReference type="EMBL" id="MU394313">
    <property type="protein sequence ID" value="KAI6086646.1"/>
    <property type="molecule type" value="Genomic_DNA"/>
</dbReference>
<proteinExistence type="predicted"/>
<evidence type="ECO:0000313" key="2">
    <source>
        <dbReference type="Proteomes" id="UP001497680"/>
    </source>
</evidence>
<accession>A0ACC0D2B5</accession>